<dbReference type="SUPFAM" id="SSF52047">
    <property type="entry name" value="RNI-like"/>
    <property type="match status" value="2"/>
</dbReference>
<protein>
    <recommendedName>
        <fullName evidence="4">F-box domain-containing protein</fullName>
    </recommendedName>
</protein>
<name>A0A8T2R8B2_CERRI</name>
<sequence>MGKSRKRARKFSGHHEEKGQSSTWSAQLDITERPETGEEDSFIGILSDDSIAQILRNLPTRFLLSSSVLVCRRWKRVCSNLLLDIVPSPLSAYNLPWTSLLLQGEDEICGLAMRHNSTLECIHFSRPKEPTFEKVTMLTKSLPHLMDFGMISCSLTESKLEGLLDALPGQLTALDLHNDHILDGDCDEDGLNTSAVPLDTFLLGLSKKCSKLRRLDLDFCSQISSAGLDGLLCKIPHMQMLHLQSSTIGWPEVYNVFQSCTFMKSLSITSRRLFEEPDTSDEDERVIHGRQSRPRARVPSHSFSQYMNPGPLVCPHLQSIRFYSATHHSVPLDSIPLVGLLKNKGHQLQELHAQSLYNTSWHMISVHCANLKVLDLSHARAMPYSATGVEEVVLCGLFRILKFLERIGLPSVTNRILLDIGRSCSKLKELRCEGYASRSGSIPRRSEVTDLGVVAIAEGCPDLQVLSLAGCVAISIASLRALAFHCQILKVLILSDCTKINDDAIAAVWPRIGRKLCVLDVVGCKITAKTIRMFYQIGLMQETSLVVLSISRSLSKSAKSELLELCEGLPSLQLIKTMSGLPWDGFFGSHSFDELIPRPRTVKKSS</sequence>
<evidence type="ECO:0008006" key="4">
    <source>
        <dbReference type="Google" id="ProtNLM"/>
    </source>
</evidence>
<keyword evidence="3" id="KW-1185">Reference proteome</keyword>
<feature type="region of interest" description="Disordered" evidence="1">
    <location>
        <begin position="1"/>
        <end position="28"/>
    </location>
</feature>
<accession>A0A8T2R8B2</accession>
<dbReference type="GO" id="GO:0019005">
    <property type="term" value="C:SCF ubiquitin ligase complex"/>
    <property type="evidence" value="ECO:0007669"/>
    <property type="project" value="TreeGrafter"/>
</dbReference>
<reference evidence="2" key="1">
    <citation type="submission" date="2021-08" db="EMBL/GenBank/DDBJ databases">
        <title>WGS assembly of Ceratopteris richardii.</title>
        <authorList>
            <person name="Marchant D.B."/>
            <person name="Chen G."/>
            <person name="Jenkins J."/>
            <person name="Shu S."/>
            <person name="Leebens-Mack J."/>
            <person name="Grimwood J."/>
            <person name="Schmutz J."/>
            <person name="Soltis P."/>
            <person name="Soltis D."/>
            <person name="Chen Z.-H."/>
        </authorList>
    </citation>
    <scope>NUCLEOTIDE SEQUENCE</scope>
    <source>
        <strain evidence="2">Whitten #5841</strain>
        <tissue evidence="2">Leaf</tissue>
    </source>
</reference>
<proteinExistence type="predicted"/>
<organism evidence="2 3">
    <name type="scientific">Ceratopteris richardii</name>
    <name type="common">Triangle waterfern</name>
    <dbReference type="NCBI Taxonomy" id="49495"/>
    <lineage>
        <taxon>Eukaryota</taxon>
        <taxon>Viridiplantae</taxon>
        <taxon>Streptophyta</taxon>
        <taxon>Embryophyta</taxon>
        <taxon>Tracheophyta</taxon>
        <taxon>Polypodiopsida</taxon>
        <taxon>Polypodiidae</taxon>
        <taxon>Polypodiales</taxon>
        <taxon>Pteridineae</taxon>
        <taxon>Pteridaceae</taxon>
        <taxon>Parkerioideae</taxon>
        <taxon>Ceratopteris</taxon>
    </lineage>
</organism>
<dbReference type="AlphaFoldDB" id="A0A8T2R8B2"/>
<dbReference type="InterPro" id="IPR032675">
    <property type="entry name" value="LRR_dom_sf"/>
</dbReference>
<comment type="caution">
    <text evidence="2">The sequence shown here is derived from an EMBL/GenBank/DDBJ whole genome shotgun (WGS) entry which is preliminary data.</text>
</comment>
<dbReference type="Pfam" id="PF13516">
    <property type="entry name" value="LRR_6"/>
    <property type="match status" value="1"/>
</dbReference>
<evidence type="ECO:0000313" key="3">
    <source>
        <dbReference type="Proteomes" id="UP000825935"/>
    </source>
</evidence>
<dbReference type="GO" id="GO:0031146">
    <property type="term" value="P:SCF-dependent proteasomal ubiquitin-dependent protein catabolic process"/>
    <property type="evidence" value="ECO:0007669"/>
    <property type="project" value="TreeGrafter"/>
</dbReference>
<feature type="compositionally biased region" description="Basic residues" evidence="1">
    <location>
        <begin position="288"/>
        <end position="298"/>
    </location>
</feature>
<dbReference type="PANTHER" id="PTHR13318:SF95">
    <property type="entry name" value="F-BOX PROTEIN YLR352W"/>
    <property type="match status" value="1"/>
</dbReference>
<dbReference type="Gene3D" id="3.80.10.10">
    <property type="entry name" value="Ribonuclease Inhibitor"/>
    <property type="match status" value="1"/>
</dbReference>
<dbReference type="Proteomes" id="UP000825935">
    <property type="component" value="Chromosome 29"/>
</dbReference>
<feature type="region of interest" description="Disordered" evidence="1">
    <location>
        <begin position="279"/>
        <end position="301"/>
    </location>
</feature>
<dbReference type="InterPro" id="IPR036047">
    <property type="entry name" value="F-box-like_dom_sf"/>
</dbReference>
<dbReference type="OMA" id="CCKITIS"/>
<dbReference type="InterPro" id="IPR001611">
    <property type="entry name" value="Leu-rich_rpt"/>
</dbReference>
<dbReference type="InterPro" id="IPR006553">
    <property type="entry name" value="Leu-rich_rpt_Cys-con_subtyp"/>
</dbReference>
<dbReference type="EMBL" id="CM035434">
    <property type="protein sequence ID" value="KAH7292642.1"/>
    <property type="molecule type" value="Genomic_DNA"/>
</dbReference>
<feature type="compositionally biased region" description="Basic residues" evidence="1">
    <location>
        <begin position="1"/>
        <end position="12"/>
    </location>
</feature>
<dbReference type="OrthoDB" id="550575at2759"/>
<gene>
    <name evidence="2" type="ORF">KP509_29G078600</name>
</gene>
<dbReference type="SUPFAM" id="SSF81383">
    <property type="entry name" value="F-box domain"/>
    <property type="match status" value="1"/>
</dbReference>
<dbReference type="SMART" id="SM00367">
    <property type="entry name" value="LRR_CC"/>
    <property type="match status" value="4"/>
</dbReference>
<dbReference type="PANTHER" id="PTHR13318">
    <property type="entry name" value="PARTNER OF PAIRED, ISOFORM B-RELATED"/>
    <property type="match status" value="1"/>
</dbReference>
<evidence type="ECO:0000313" key="2">
    <source>
        <dbReference type="EMBL" id="KAH7292642.1"/>
    </source>
</evidence>
<evidence type="ECO:0000256" key="1">
    <source>
        <dbReference type="SAM" id="MobiDB-lite"/>
    </source>
</evidence>